<evidence type="ECO:0000259" key="14">
    <source>
        <dbReference type="Pfam" id="PF08245"/>
    </source>
</evidence>
<feature type="domain" description="Mur ligase C-terminal" evidence="13">
    <location>
        <begin position="325"/>
        <end position="452"/>
    </location>
</feature>
<dbReference type="GO" id="GO:0008360">
    <property type="term" value="P:regulation of cell shape"/>
    <property type="evidence" value="ECO:0007669"/>
    <property type="project" value="UniProtKB-KW"/>
</dbReference>
<evidence type="ECO:0000259" key="12">
    <source>
        <dbReference type="Pfam" id="PF01225"/>
    </source>
</evidence>
<dbReference type="InterPro" id="IPR000713">
    <property type="entry name" value="Mur_ligase_N"/>
</dbReference>
<comment type="catalytic activity">
    <reaction evidence="10 11">
        <text>D-alanyl-D-alanine + UDP-N-acetyl-alpha-D-muramoyl-L-alanyl-gamma-D-glutamyl-meso-2,6-diaminopimelate + ATP = UDP-N-acetyl-alpha-D-muramoyl-L-alanyl-gamma-D-glutamyl-meso-2,6-diaminopimeloyl-D-alanyl-D-alanine + ADP + phosphate + H(+)</text>
        <dbReference type="Rhea" id="RHEA:28374"/>
        <dbReference type="ChEBI" id="CHEBI:15378"/>
        <dbReference type="ChEBI" id="CHEBI:30616"/>
        <dbReference type="ChEBI" id="CHEBI:43474"/>
        <dbReference type="ChEBI" id="CHEBI:57822"/>
        <dbReference type="ChEBI" id="CHEBI:61386"/>
        <dbReference type="ChEBI" id="CHEBI:83905"/>
        <dbReference type="ChEBI" id="CHEBI:456216"/>
        <dbReference type="EC" id="6.3.2.10"/>
    </reaction>
</comment>
<dbReference type="STRING" id="39841.SAMN05660836_00596"/>
<dbReference type="EC" id="6.3.2.10" evidence="10 11"/>
<evidence type="ECO:0000256" key="2">
    <source>
        <dbReference type="ARBA" id="ARBA00022598"/>
    </source>
</evidence>
<dbReference type="InterPro" id="IPR005863">
    <property type="entry name" value="UDP-N-AcMur_synth"/>
</dbReference>
<evidence type="ECO:0000259" key="13">
    <source>
        <dbReference type="Pfam" id="PF02875"/>
    </source>
</evidence>
<dbReference type="SUPFAM" id="SSF63418">
    <property type="entry name" value="MurE/MurF N-terminal domain"/>
    <property type="match status" value="1"/>
</dbReference>
<dbReference type="GO" id="GO:0009252">
    <property type="term" value="P:peptidoglycan biosynthetic process"/>
    <property type="evidence" value="ECO:0007669"/>
    <property type="project" value="UniProtKB-UniRule"/>
</dbReference>
<dbReference type="Gene3D" id="3.40.1390.10">
    <property type="entry name" value="MurE/MurF, N-terminal domain"/>
    <property type="match status" value="1"/>
</dbReference>
<dbReference type="AlphaFoldDB" id="A0A1I4RGE2"/>
<gene>
    <name evidence="10" type="primary">murF</name>
    <name evidence="15" type="ORF">SAMN05660836_00596</name>
</gene>
<evidence type="ECO:0000313" key="16">
    <source>
        <dbReference type="Proteomes" id="UP000199611"/>
    </source>
</evidence>
<keyword evidence="4 10" id="KW-0547">Nucleotide-binding</keyword>
<evidence type="ECO:0000256" key="10">
    <source>
        <dbReference type="HAMAP-Rule" id="MF_02019"/>
    </source>
</evidence>
<evidence type="ECO:0000256" key="11">
    <source>
        <dbReference type="RuleBase" id="RU004136"/>
    </source>
</evidence>
<dbReference type="UniPathway" id="UPA00219"/>
<dbReference type="InterPro" id="IPR004101">
    <property type="entry name" value="Mur_ligase_C"/>
</dbReference>
<evidence type="ECO:0000256" key="1">
    <source>
        <dbReference type="ARBA" id="ARBA00022490"/>
    </source>
</evidence>
<dbReference type="PANTHER" id="PTHR43024:SF1">
    <property type="entry name" value="UDP-N-ACETYLMURAMOYL-TRIPEPTIDE--D-ALANYL-D-ALANINE LIGASE"/>
    <property type="match status" value="1"/>
</dbReference>
<keyword evidence="8 10" id="KW-0131">Cell cycle</keyword>
<keyword evidence="6 10" id="KW-0133">Cell shape</keyword>
<evidence type="ECO:0000256" key="6">
    <source>
        <dbReference type="ARBA" id="ARBA00022960"/>
    </source>
</evidence>
<dbReference type="GO" id="GO:0071555">
    <property type="term" value="P:cell wall organization"/>
    <property type="evidence" value="ECO:0007669"/>
    <property type="project" value="UniProtKB-KW"/>
</dbReference>
<dbReference type="Pfam" id="PF08245">
    <property type="entry name" value="Mur_ligase_M"/>
    <property type="match status" value="1"/>
</dbReference>
<dbReference type="GO" id="GO:0008766">
    <property type="term" value="F:UDP-N-acetylmuramoylalanyl-D-glutamyl-2,6-diaminopimelate-D-alanyl-D-alanine ligase activity"/>
    <property type="evidence" value="ECO:0007669"/>
    <property type="project" value="RHEA"/>
</dbReference>
<keyword evidence="5 10" id="KW-0067">ATP-binding</keyword>
<feature type="binding site" evidence="10">
    <location>
        <begin position="115"/>
        <end position="121"/>
    </location>
    <ligand>
        <name>ATP</name>
        <dbReference type="ChEBI" id="CHEBI:30616"/>
    </ligand>
</feature>
<organism evidence="15 16">
    <name type="scientific">Thermodesulforhabdus norvegica</name>
    <dbReference type="NCBI Taxonomy" id="39841"/>
    <lineage>
        <taxon>Bacteria</taxon>
        <taxon>Pseudomonadati</taxon>
        <taxon>Thermodesulfobacteriota</taxon>
        <taxon>Syntrophobacteria</taxon>
        <taxon>Syntrophobacterales</taxon>
        <taxon>Thermodesulforhabdaceae</taxon>
        <taxon>Thermodesulforhabdus</taxon>
    </lineage>
</organism>
<dbReference type="NCBIfam" id="TIGR01143">
    <property type="entry name" value="murF"/>
    <property type="match status" value="1"/>
</dbReference>
<comment type="similarity">
    <text evidence="10">Belongs to the MurCDEF family. MurF subfamily.</text>
</comment>
<comment type="function">
    <text evidence="10 11">Involved in cell wall formation. Catalyzes the final step in the synthesis of UDP-N-acetylmuramoyl-pentapeptide, the precursor of murein.</text>
</comment>
<dbReference type="EMBL" id="FOUU01000001">
    <property type="protein sequence ID" value="SFM51106.1"/>
    <property type="molecule type" value="Genomic_DNA"/>
</dbReference>
<dbReference type="GO" id="GO:0005737">
    <property type="term" value="C:cytoplasm"/>
    <property type="evidence" value="ECO:0007669"/>
    <property type="project" value="UniProtKB-SubCell"/>
</dbReference>
<dbReference type="RefSeq" id="WP_093393349.1">
    <property type="nucleotide sequence ID" value="NZ_FOUU01000001.1"/>
</dbReference>
<dbReference type="InterPro" id="IPR051046">
    <property type="entry name" value="MurCDEF_CellWall_CoF430Synth"/>
</dbReference>
<evidence type="ECO:0000313" key="15">
    <source>
        <dbReference type="EMBL" id="SFM51106.1"/>
    </source>
</evidence>
<dbReference type="OrthoDB" id="9801978at2"/>
<dbReference type="InterPro" id="IPR036615">
    <property type="entry name" value="Mur_ligase_C_dom_sf"/>
</dbReference>
<keyword evidence="1 10" id="KW-0963">Cytoplasm</keyword>
<evidence type="ECO:0000256" key="7">
    <source>
        <dbReference type="ARBA" id="ARBA00022984"/>
    </source>
</evidence>
<evidence type="ECO:0000256" key="9">
    <source>
        <dbReference type="ARBA" id="ARBA00023316"/>
    </source>
</evidence>
<keyword evidence="3 10" id="KW-0132">Cell division</keyword>
<dbReference type="Proteomes" id="UP000199611">
    <property type="component" value="Unassembled WGS sequence"/>
</dbReference>
<dbReference type="GO" id="GO:0005524">
    <property type="term" value="F:ATP binding"/>
    <property type="evidence" value="ECO:0007669"/>
    <property type="project" value="UniProtKB-UniRule"/>
</dbReference>
<dbReference type="InterPro" id="IPR036565">
    <property type="entry name" value="Mur-like_cat_sf"/>
</dbReference>
<keyword evidence="9 10" id="KW-0961">Cell wall biogenesis/degradation</keyword>
<name>A0A1I4RGE2_9BACT</name>
<evidence type="ECO:0000256" key="5">
    <source>
        <dbReference type="ARBA" id="ARBA00022840"/>
    </source>
</evidence>
<keyword evidence="7 10" id="KW-0573">Peptidoglycan synthesis</keyword>
<accession>A0A1I4RGE2</accession>
<evidence type="ECO:0000256" key="8">
    <source>
        <dbReference type="ARBA" id="ARBA00023306"/>
    </source>
</evidence>
<sequence length="468" mass="50959">MQWRLADLLQATEGRLIQGSGAGDGSEVFNFISTDTRTLKPGSVFVALRGERFDGHDFVEEAVKKGAKAVIVDRDVLPLTAEACFIKVENTRSALARLAIYRRQRFSGPVVGVTGSNGKTSTKEMIASVLENRFRVWKNPGNWNNDIGVPLSILEMPDQSNAAVLELGVNHPGEMSELVRIAEPNVGVITNIQPAHLEGFGSEDGVFREKTVLWNALPPDGLAVVNRDDPRLSKAELILKVPSVSFGLEADADVWVPGGKASVRLDVSGTSFPVRFGGQRAEVNLPVWGDHYVVNALAAVAVGVHFGIDLRASAEKLRMWRPAPHRMNVHNLKDGTVLVDDTYNANPGSVKKAIETVAQVARKVGRNFVAVLGDMKELGAEAERLHKEVGLFLVSFEPVLIVTLGEMAKKMLEDVEGSRRKAWVHAGSHEEAAAKVMEMVESGAVILVKGSRSMTMERVVEKLIEGRR</sequence>
<feature type="domain" description="Mur ligase N-terminal catalytic" evidence="12">
    <location>
        <begin position="30"/>
        <end position="100"/>
    </location>
</feature>
<dbReference type="SUPFAM" id="SSF53244">
    <property type="entry name" value="MurD-like peptide ligases, peptide-binding domain"/>
    <property type="match status" value="1"/>
</dbReference>
<dbReference type="PANTHER" id="PTHR43024">
    <property type="entry name" value="UDP-N-ACETYLMURAMOYL-TRIPEPTIDE--D-ALANYL-D-ALANINE LIGASE"/>
    <property type="match status" value="1"/>
</dbReference>
<evidence type="ECO:0000256" key="4">
    <source>
        <dbReference type="ARBA" id="ARBA00022741"/>
    </source>
</evidence>
<dbReference type="Pfam" id="PF02875">
    <property type="entry name" value="Mur_ligase_C"/>
    <property type="match status" value="1"/>
</dbReference>
<dbReference type="Gene3D" id="3.90.190.20">
    <property type="entry name" value="Mur ligase, C-terminal domain"/>
    <property type="match status" value="1"/>
</dbReference>
<dbReference type="Pfam" id="PF01225">
    <property type="entry name" value="Mur_ligase"/>
    <property type="match status" value="1"/>
</dbReference>
<evidence type="ECO:0000256" key="3">
    <source>
        <dbReference type="ARBA" id="ARBA00022618"/>
    </source>
</evidence>
<dbReference type="Gene3D" id="3.40.1190.10">
    <property type="entry name" value="Mur-like, catalytic domain"/>
    <property type="match status" value="1"/>
</dbReference>
<keyword evidence="16" id="KW-1185">Reference proteome</keyword>
<dbReference type="GO" id="GO:0051301">
    <property type="term" value="P:cell division"/>
    <property type="evidence" value="ECO:0007669"/>
    <property type="project" value="UniProtKB-KW"/>
</dbReference>
<comment type="subcellular location">
    <subcellularLocation>
        <location evidence="10 11">Cytoplasm</location>
    </subcellularLocation>
</comment>
<reference evidence="15 16" key="1">
    <citation type="submission" date="2016-10" db="EMBL/GenBank/DDBJ databases">
        <authorList>
            <person name="de Groot N.N."/>
        </authorList>
    </citation>
    <scope>NUCLEOTIDE SEQUENCE [LARGE SCALE GENOMIC DNA]</scope>
    <source>
        <strain evidence="15 16">DSM 9990</strain>
    </source>
</reference>
<keyword evidence="2 10" id="KW-0436">Ligase</keyword>
<proteinExistence type="inferred from homology"/>
<dbReference type="SUPFAM" id="SSF53623">
    <property type="entry name" value="MurD-like peptide ligases, catalytic domain"/>
    <property type="match status" value="1"/>
</dbReference>
<dbReference type="InterPro" id="IPR035911">
    <property type="entry name" value="MurE/MurF_N"/>
</dbReference>
<dbReference type="HAMAP" id="MF_02019">
    <property type="entry name" value="MurF"/>
    <property type="match status" value="1"/>
</dbReference>
<protein>
    <recommendedName>
        <fullName evidence="10 11">UDP-N-acetylmuramoyl-tripeptide--D-alanyl-D-alanine ligase</fullName>
        <ecNumber evidence="10 11">6.3.2.10</ecNumber>
    </recommendedName>
    <alternativeName>
        <fullName evidence="10">D-alanyl-D-alanine-adding enzyme</fullName>
    </alternativeName>
</protein>
<dbReference type="GO" id="GO:0047480">
    <property type="term" value="F:UDP-N-acetylmuramoyl-tripeptide-D-alanyl-D-alanine ligase activity"/>
    <property type="evidence" value="ECO:0007669"/>
    <property type="project" value="UniProtKB-UniRule"/>
</dbReference>
<dbReference type="InterPro" id="IPR013221">
    <property type="entry name" value="Mur_ligase_cen"/>
</dbReference>
<comment type="pathway">
    <text evidence="10 11">Cell wall biogenesis; peptidoglycan biosynthesis.</text>
</comment>
<feature type="domain" description="Mur ligase central" evidence="14">
    <location>
        <begin position="113"/>
        <end position="302"/>
    </location>
</feature>